<dbReference type="Gene3D" id="2.70.150.10">
    <property type="entry name" value="Calcium-transporting ATPase, cytoplasmic transduction domain A"/>
    <property type="match status" value="1"/>
</dbReference>
<gene>
    <name evidence="3" type="ORF">CKAN_00550900</name>
</gene>
<keyword evidence="4" id="KW-1185">Reference proteome</keyword>
<evidence type="ECO:0000256" key="1">
    <source>
        <dbReference type="ARBA" id="ARBA00022842"/>
    </source>
</evidence>
<organism evidence="3 4">
    <name type="scientific">Cinnamomum micranthum f. kanehirae</name>
    <dbReference type="NCBI Taxonomy" id="337451"/>
    <lineage>
        <taxon>Eukaryota</taxon>
        <taxon>Viridiplantae</taxon>
        <taxon>Streptophyta</taxon>
        <taxon>Embryophyta</taxon>
        <taxon>Tracheophyta</taxon>
        <taxon>Spermatophyta</taxon>
        <taxon>Magnoliopsida</taxon>
        <taxon>Magnoliidae</taxon>
        <taxon>Laurales</taxon>
        <taxon>Lauraceae</taxon>
        <taxon>Cinnamomum</taxon>
    </lineage>
</organism>
<keyword evidence="2" id="KW-0472">Membrane</keyword>
<dbReference type="STRING" id="337451.A0A443NER1"/>
<keyword evidence="3" id="KW-0378">Hydrolase</keyword>
<dbReference type="SUPFAM" id="SSF81653">
    <property type="entry name" value="Calcium ATPase, transduction domain A"/>
    <property type="match status" value="1"/>
</dbReference>
<dbReference type="PANTHER" id="PTHR24093">
    <property type="entry name" value="CATION TRANSPORTING ATPASE"/>
    <property type="match status" value="1"/>
</dbReference>
<reference evidence="3 4" key="1">
    <citation type="journal article" date="2019" name="Nat. Plants">
        <title>Stout camphor tree genome fills gaps in understanding of flowering plant genome evolution.</title>
        <authorList>
            <person name="Chaw S.M."/>
            <person name="Liu Y.C."/>
            <person name="Wu Y.W."/>
            <person name="Wang H.Y."/>
            <person name="Lin C.I."/>
            <person name="Wu C.S."/>
            <person name="Ke H.M."/>
            <person name="Chang L.Y."/>
            <person name="Hsu C.Y."/>
            <person name="Yang H.T."/>
            <person name="Sudianto E."/>
            <person name="Hsu M.H."/>
            <person name="Wu K.P."/>
            <person name="Wang L.N."/>
            <person name="Leebens-Mack J.H."/>
            <person name="Tsai I.J."/>
        </authorList>
    </citation>
    <scope>NUCLEOTIDE SEQUENCE [LARGE SCALE GENOMIC DNA]</scope>
    <source>
        <strain evidence="4">cv. Chaw 1501</strain>
        <tissue evidence="3">Young leaves</tissue>
    </source>
</reference>
<accession>A0A443NER1</accession>
<sequence length="536" mass="59156">MARQYEASPTYTPAMLINMPTSCSLPPSQGQGASSIPHTQVPTVENLREYFSDIESQVNFPQLQATTQKPDESLFEFVVRWRGDMESPIPEEEAVEQFVRVGYLRLGPFFHSQTRVEEQCLYWRLRDFRLKELLRIATAPSVGSRLSVAQDVNAPQRQSFTESDDANTEVQKDSITSLSVINGKDNCSSKTKFNACKEQSRRNFFSFLLKALKEIKIICPLVYAAITLGDLMLHDGAKKGLYEGGFAFVSIAVVVCMKAIIEYHVHKIILPAIMTMMDRCVVVRGDGSLIEMPISDLSVGNTVSLKRGDYVPTPGEFLSGYSLKIVVPNDILTEAYTVDMMHQYMECGSRVVLGSCYMIVTSLENKNNKACGDFHEKTPLQSKLERLTMQIRIGVLAIAFAITLVNLVRWAVGSETKTEVVRMVSADHFDFNSSSSATIHYLLHSARILQTQRGQQEFFGFLSPFGGGMGGGLGGGGMGGMSGGSRFGGMFRDDLFGSFGEASAAQNPSHISLSLMFSKQNTDFQGTQKKKPAALC</sequence>
<dbReference type="SUPFAM" id="SSF81665">
    <property type="entry name" value="Calcium ATPase, transmembrane domain M"/>
    <property type="match status" value="1"/>
</dbReference>
<dbReference type="Proteomes" id="UP000283530">
    <property type="component" value="Unassembled WGS sequence"/>
</dbReference>
<dbReference type="Gene3D" id="1.20.1110.10">
    <property type="entry name" value="Calcium-transporting ATPase, transmembrane domain"/>
    <property type="match status" value="1"/>
</dbReference>
<dbReference type="PANTHER" id="PTHR24093:SF434">
    <property type="entry name" value="CALCIUM-TRANSPORTING ATPASE 13, PLASMA MEMBRANE-TYPE-RELATED"/>
    <property type="match status" value="1"/>
</dbReference>
<evidence type="ECO:0000313" key="3">
    <source>
        <dbReference type="EMBL" id="RWR77036.1"/>
    </source>
</evidence>
<dbReference type="GO" id="GO:0005388">
    <property type="term" value="F:P-type calcium transporter activity"/>
    <property type="evidence" value="ECO:0007669"/>
    <property type="project" value="TreeGrafter"/>
</dbReference>
<evidence type="ECO:0000256" key="2">
    <source>
        <dbReference type="SAM" id="Phobius"/>
    </source>
</evidence>
<dbReference type="EMBL" id="QPKB01000002">
    <property type="protein sequence ID" value="RWR77036.1"/>
    <property type="molecule type" value="Genomic_DNA"/>
</dbReference>
<protein>
    <submittedName>
        <fullName evidence="3">ATPase E1-E2 type family protein / haloacid dehalogenase-like hydrolase family protein</fullName>
    </submittedName>
</protein>
<evidence type="ECO:0000313" key="4">
    <source>
        <dbReference type="Proteomes" id="UP000283530"/>
    </source>
</evidence>
<dbReference type="InterPro" id="IPR023298">
    <property type="entry name" value="ATPase_P-typ_TM_dom_sf"/>
</dbReference>
<proteinExistence type="predicted"/>
<keyword evidence="2" id="KW-1133">Transmembrane helix</keyword>
<name>A0A443NER1_9MAGN</name>
<dbReference type="GO" id="GO:0016787">
    <property type="term" value="F:hydrolase activity"/>
    <property type="evidence" value="ECO:0007669"/>
    <property type="project" value="UniProtKB-KW"/>
</dbReference>
<keyword evidence="1" id="KW-0460">Magnesium</keyword>
<dbReference type="GO" id="GO:0005886">
    <property type="term" value="C:plasma membrane"/>
    <property type="evidence" value="ECO:0007669"/>
    <property type="project" value="TreeGrafter"/>
</dbReference>
<feature type="transmembrane region" description="Helical" evidence="2">
    <location>
        <begin position="393"/>
        <end position="412"/>
    </location>
</feature>
<comment type="caution">
    <text evidence="3">The sequence shown here is derived from an EMBL/GenBank/DDBJ whole genome shotgun (WGS) entry which is preliminary data.</text>
</comment>
<dbReference type="AlphaFoldDB" id="A0A443NER1"/>
<dbReference type="InterPro" id="IPR008250">
    <property type="entry name" value="ATPase_P-typ_transduc_dom_A_sf"/>
</dbReference>
<keyword evidence="2" id="KW-0812">Transmembrane</keyword>